<sequence>MPPGDREGDGGTSCVMMLDEQRHRKRSVTRVGSISSNHCTEPVPESRGSRAQQRAGCRVPYHSHAVAHGSRLLMVNNGGFLSNVIGGHQTGSAGVCLGSFFSLQPLSTIKIATQLSSWKVRKCILMKAICWSGHTNCGIDATPRNLGAQPGITNSHSTRMRETAGPMPHSRWSAPCRLLSHLLYIVSRYVAHLRTHILAHR</sequence>
<dbReference type="EMBL" id="JAGMUU010000001">
    <property type="protein sequence ID" value="KAH7162876.1"/>
    <property type="molecule type" value="Genomic_DNA"/>
</dbReference>
<keyword evidence="3" id="KW-1185">Reference proteome</keyword>
<evidence type="ECO:0000256" key="1">
    <source>
        <dbReference type="SAM" id="MobiDB-lite"/>
    </source>
</evidence>
<protein>
    <submittedName>
        <fullName evidence="2">Uncharacterized protein</fullName>
    </submittedName>
</protein>
<proteinExistence type="predicted"/>
<feature type="region of interest" description="Disordered" evidence="1">
    <location>
        <begin position="28"/>
        <end position="52"/>
    </location>
</feature>
<evidence type="ECO:0000313" key="3">
    <source>
        <dbReference type="Proteomes" id="UP000717696"/>
    </source>
</evidence>
<dbReference type="Proteomes" id="UP000717696">
    <property type="component" value="Unassembled WGS sequence"/>
</dbReference>
<dbReference type="AlphaFoldDB" id="A0A9P9FIK5"/>
<reference evidence="2" key="1">
    <citation type="journal article" date="2021" name="Nat. Commun.">
        <title>Genetic determinants of endophytism in the Arabidopsis root mycobiome.</title>
        <authorList>
            <person name="Mesny F."/>
            <person name="Miyauchi S."/>
            <person name="Thiergart T."/>
            <person name="Pickel B."/>
            <person name="Atanasova L."/>
            <person name="Karlsson M."/>
            <person name="Huettel B."/>
            <person name="Barry K.W."/>
            <person name="Haridas S."/>
            <person name="Chen C."/>
            <person name="Bauer D."/>
            <person name="Andreopoulos W."/>
            <person name="Pangilinan J."/>
            <person name="LaButti K."/>
            <person name="Riley R."/>
            <person name="Lipzen A."/>
            <person name="Clum A."/>
            <person name="Drula E."/>
            <person name="Henrissat B."/>
            <person name="Kohler A."/>
            <person name="Grigoriev I.V."/>
            <person name="Martin F.M."/>
            <person name="Hacquard S."/>
        </authorList>
    </citation>
    <scope>NUCLEOTIDE SEQUENCE</scope>
    <source>
        <strain evidence="2">MPI-CAGE-AT-0021</strain>
    </source>
</reference>
<feature type="region of interest" description="Disordered" evidence="1">
    <location>
        <begin position="148"/>
        <end position="168"/>
    </location>
</feature>
<evidence type="ECO:0000313" key="2">
    <source>
        <dbReference type="EMBL" id="KAH7162876.1"/>
    </source>
</evidence>
<name>A0A9P9FIK5_9HYPO</name>
<gene>
    <name evidence="2" type="ORF">B0J13DRAFT_22846</name>
</gene>
<feature type="compositionally biased region" description="Polar residues" evidence="1">
    <location>
        <begin position="30"/>
        <end position="39"/>
    </location>
</feature>
<accession>A0A9P9FIK5</accession>
<comment type="caution">
    <text evidence="2">The sequence shown here is derived from an EMBL/GenBank/DDBJ whole genome shotgun (WGS) entry which is preliminary data.</text>
</comment>
<organism evidence="2 3">
    <name type="scientific">Dactylonectria estremocensis</name>
    <dbReference type="NCBI Taxonomy" id="1079267"/>
    <lineage>
        <taxon>Eukaryota</taxon>
        <taxon>Fungi</taxon>
        <taxon>Dikarya</taxon>
        <taxon>Ascomycota</taxon>
        <taxon>Pezizomycotina</taxon>
        <taxon>Sordariomycetes</taxon>
        <taxon>Hypocreomycetidae</taxon>
        <taxon>Hypocreales</taxon>
        <taxon>Nectriaceae</taxon>
        <taxon>Dactylonectria</taxon>
    </lineage>
</organism>